<evidence type="ECO:0000256" key="3">
    <source>
        <dbReference type="PIRSR" id="PIRSR607837-1"/>
    </source>
</evidence>
<dbReference type="InterPro" id="IPR007837">
    <property type="entry name" value="DinB"/>
</dbReference>
<dbReference type="SUPFAM" id="SSF109854">
    <property type="entry name" value="DinB/YfiT-like putative metalloenzymes"/>
    <property type="match status" value="1"/>
</dbReference>
<dbReference type="PANTHER" id="PTHR37302:SF1">
    <property type="entry name" value="PROTEIN DINB"/>
    <property type="match status" value="1"/>
</dbReference>
<dbReference type="EMBL" id="BMYM01000001">
    <property type="protein sequence ID" value="GHD29620.1"/>
    <property type="molecule type" value="Genomic_DNA"/>
</dbReference>
<dbReference type="RefSeq" id="WP_189475765.1">
    <property type="nucleotide sequence ID" value="NZ_BMYM01000001.1"/>
</dbReference>
<organism evidence="4 5">
    <name type="scientific">Parahalioglobus pacificus</name>
    <dbReference type="NCBI Taxonomy" id="930806"/>
    <lineage>
        <taxon>Bacteria</taxon>
        <taxon>Pseudomonadati</taxon>
        <taxon>Pseudomonadota</taxon>
        <taxon>Gammaproteobacteria</taxon>
        <taxon>Cellvibrionales</taxon>
        <taxon>Halieaceae</taxon>
        <taxon>Parahalioglobus</taxon>
    </lineage>
</organism>
<dbReference type="AlphaFoldDB" id="A0A918XGH9"/>
<dbReference type="GO" id="GO:0046872">
    <property type="term" value="F:metal ion binding"/>
    <property type="evidence" value="ECO:0007669"/>
    <property type="project" value="UniProtKB-KW"/>
</dbReference>
<evidence type="ECO:0000313" key="5">
    <source>
        <dbReference type="Proteomes" id="UP000644693"/>
    </source>
</evidence>
<gene>
    <name evidence="4" type="ORF">GCM10007053_10460</name>
</gene>
<dbReference type="Pfam" id="PF05163">
    <property type="entry name" value="DinB"/>
    <property type="match status" value="1"/>
</dbReference>
<feature type="binding site" evidence="3">
    <location>
        <position position="41"/>
    </location>
    <ligand>
        <name>a divalent metal cation</name>
        <dbReference type="ChEBI" id="CHEBI:60240"/>
    </ligand>
</feature>
<proteinExistence type="inferred from homology"/>
<accession>A0A918XGH9</accession>
<reference evidence="4" key="2">
    <citation type="submission" date="2020-09" db="EMBL/GenBank/DDBJ databases">
        <authorList>
            <person name="Sun Q."/>
            <person name="Kim S."/>
        </authorList>
    </citation>
    <scope>NUCLEOTIDE SEQUENCE</scope>
    <source>
        <strain evidence="4">KCTC 23430</strain>
    </source>
</reference>
<evidence type="ECO:0000256" key="2">
    <source>
        <dbReference type="ARBA" id="ARBA00022723"/>
    </source>
</evidence>
<dbReference type="InterPro" id="IPR034660">
    <property type="entry name" value="DinB/YfiT-like"/>
</dbReference>
<sequence length="164" mass="19077">MLRQMFNYKRWADQRTLDAVESIDQKKHPEAYAFALQQINHIVIVEELFKSRLTSDAPPHPSTNTDVVPVFRELNLRLKLSAKWYKHYVSHLGSLEEEIPFVFADGKRGMLRVEEILFHIVNHSSYHRGSIARALDLAHVPHPIDGYGIFIHETEPHRRDSRGS</sequence>
<feature type="binding site" evidence="3">
    <location>
        <position position="123"/>
    </location>
    <ligand>
        <name>a divalent metal cation</name>
        <dbReference type="ChEBI" id="CHEBI:60240"/>
    </ligand>
</feature>
<comment type="similarity">
    <text evidence="1">Belongs to the DinB family.</text>
</comment>
<name>A0A918XGH9_9GAMM</name>
<keyword evidence="5" id="KW-1185">Reference proteome</keyword>
<dbReference type="PANTHER" id="PTHR37302">
    <property type="entry name" value="SLR1116 PROTEIN"/>
    <property type="match status" value="1"/>
</dbReference>
<comment type="caution">
    <text evidence="4">The sequence shown here is derived from an EMBL/GenBank/DDBJ whole genome shotgun (WGS) entry which is preliminary data.</text>
</comment>
<feature type="binding site" evidence="3">
    <location>
        <position position="127"/>
    </location>
    <ligand>
        <name>a divalent metal cation</name>
        <dbReference type="ChEBI" id="CHEBI:60240"/>
    </ligand>
</feature>
<evidence type="ECO:0000313" key="4">
    <source>
        <dbReference type="EMBL" id="GHD29620.1"/>
    </source>
</evidence>
<reference evidence="4" key="1">
    <citation type="journal article" date="2014" name="Int. J. Syst. Evol. Microbiol.">
        <title>Complete genome sequence of Corynebacterium casei LMG S-19264T (=DSM 44701T), isolated from a smear-ripened cheese.</title>
        <authorList>
            <consortium name="US DOE Joint Genome Institute (JGI-PGF)"/>
            <person name="Walter F."/>
            <person name="Albersmeier A."/>
            <person name="Kalinowski J."/>
            <person name="Ruckert C."/>
        </authorList>
    </citation>
    <scope>NUCLEOTIDE SEQUENCE</scope>
    <source>
        <strain evidence="4">KCTC 23430</strain>
    </source>
</reference>
<evidence type="ECO:0000256" key="1">
    <source>
        <dbReference type="ARBA" id="ARBA00008635"/>
    </source>
</evidence>
<keyword evidence="2 3" id="KW-0479">Metal-binding</keyword>
<dbReference type="Proteomes" id="UP000644693">
    <property type="component" value="Unassembled WGS sequence"/>
</dbReference>
<dbReference type="Gene3D" id="1.20.120.450">
    <property type="entry name" value="dinb family like domain"/>
    <property type="match status" value="1"/>
</dbReference>
<protein>
    <submittedName>
        <fullName evidence="4">Damage-inducible protein DinB</fullName>
    </submittedName>
</protein>